<organism evidence="2 3">
    <name type="scientific">Sphaerimonospora thailandensis</name>
    <dbReference type="NCBI Taxonomy" id="795644"/>
    <lineage>
        <taxon>Bacteria</taxon>
        <taxon>Bacillati</taxon>
        <taxon>Actinomycetota</taxon>
        <taxon>Actinomycetes</taxon>
        <taxon>Streptosporangiales</taxon>
        <taxon>Streptosporangiaceae</taxon>
        <taxon>Sphaerimonospora</taxon>
    </lineage>
</organism>
<keyword evidence="1" id="KW-0812">Transmembrane</keyword>
<name>A0A8J3W0X8_9ACTN</name>
<keyword evidence="3" id="KW-1185">Reference proteome</keyword>
<evidence type="ECO:0000256" key="1">
    <source>
        <dbReference type="SAM" id="Phobius"/>
    </source>
</evidence>
<sequence>MVSVSLRIKNGPGLPLAVLALLAVALIRLGVKTDDARMIMADLTTATLMYILLQHSRKKK</sequence>
<gene>
    <name evidence="2" type="ORF">Mth01_38060</name>
</gene>
<comment type="caution">
    <text evidence="2">The sequence shown here is derived from an EMBL/GenBank/DDBJ whole genome shotgun (WGS) entry which is preliminary data.</text>
</comment>
<dbReference type="EMBL" id="BOOG01000036">
    <property type="protein sequence ID" value="GIH71553.1"/>
    <property type="molecule type" value="Genomic_DNA"/>
</dbReference>
<proteinExistence type="predicted"/>
<evidence type="ECO:0000313" key="2">
    <source>
        <dbReference type="EMBL" id="GIH71553.1"/>
    </source>
</evidence>
<dbReference type="Proteomes" id="UP000610966">
    <property type="component" value="Unassembled WGS sequence"/>
</dbReference>
<keyword evidence="1" id="KW-0472">Membrane</keyword>
<evidence type="ECO:0000313" key="3">
    <source>
        <dbReference type="Proteomes" id="UP000610966"/>
    </source>
</evidence>
<protein>
    <submittedName>
        <fullName evidence="2">Uncharacterized protein</fullName>
    </submittedName>
</protein>
<keyword evidence="1" id="KW-1133">Transmembrane helix</keyword>
<reference evidence="2" key="1">
    <citation type="submission" date="2021-01" db="EMBL/GenBank/DDBJ databases">
        <title>Whole genome shotgun sequence of Sphaerimonospora thailandensis NBRC 107569.</title>
        <authorList>
            <person name="Komaki H."/>
            <person name="Tamura T."/>
        </authorList>
    </citation>
    <scope>NUCLEOTIDE SEQUENCE</scope>
    <source>
        <strain evidence="2">NBRC 107569</strain>
    </source>
</reference>
<dbReference type="AlphaFoldDB" id="A0A8J3W0X8"/>
<feature type="transmembrane region" description="Helical" evidence="1">
    <location>
        <begin position="12"/>
        <end position="30"/>
    </location>
</feature>
<accession>A0A8J3W0X8</accession>